<dbReference type="InterPro" id="IPR052567">
    <property type="entry name" value="OP_Dioxygenase"/>
</dbReference>
<dbReference type="AlphaFoldDB" id="A0A382C809"/>
<accession>A0A382C809</accession>
<gene>
    <name evidence="1" type="ORF">METZ01_LOCUS174796</name>
</gene>
<dbReference type="Gene3D" id="1.10.3210.10">
    <property type="entry name" value="Hypothetical protein af1432"/>
    <property type="match status" value="1"/>
</dbReference>
<dbReference type="SUPFAM" id="SSF109604">
    <property type="entry name" value="HD-domain/PDEase-like"/>
    <property type="match status" value="1"/>
</dbReference>
<sequence>MKTDWKYVEKFNLDEFRGPDWALLNSQRAEYLAEQLPEQVLALLKASEDAPSFGYAINNYEHCVQTAVLLHQDNHDEETIVTGLLHDVGFVVCPENHGRFAADLLRPYISEKNVWMLEHHEIFQRIHLHEFGNERDPNWINERDRWQDHPFFEWTADFIEKYDIVAVNPNLAGTPIEIFEPMVQRVFSGTPK</sequence>
<organism evidence="1">
    <name type="scientific">marine metagenome</name>
    <dbReference type="NCBI Taxonomy" id="408172"/>
    <lineage>
        <taxon>unclassified sequences</taxon>
        <taxon>metagenomes</taxon>
        <taxon>ecological metagenomes</taxon>
    </lineage>
</organism>
<evidence type="ECO:0000313" key="1">
    <source>
        <dbReference type="EMBL" id="SVB21942.1"/>
    </source>
</evidence>
<reference evidence="1" key="1">
    <citation type="submission" date="2018-05" db="EMBL/GenBank/DDBJ databases">
        <authorList>
            <person name="Lanie J.A."/>
            <person name="Ng W.-L."/>
            <person name="Kazmierczak K.M."/>
            <person name="Andrzejewski T.M."/>
            <person name="Davidsen T.M."/>
            <person name="Wayne K.J."/>
            <person name="Tettelin H."/>
            <person name="Glass J.I."/>
            <person name="Rusch D."/>
            <person name="Podicherti R."/>
            <person name="Tsui H.-C.T."/>
            <person name="Winkler M.E."/>
        </authorList>
    </citation>
    <scope>NUCLEOTIDE SEQUENCE</scope>
</reference>
<evidence type="ECO:0008006" key="2">
    <source>
        <dbReference type="Google" id="ProtNLM"/>
    </source>
</evidence>
<name>A0A382C809_9ZZZZ</name>
<dbReference type="PANTHER" id="PTHR40202:SF1">
    <property type="entry name" value="HD DOMAIN-CONTAINING PROTEIN"/>
    <property type="match status" value="1"/>
</dbReference>
<dbReference type="EMBL" id="UINC01033141">
    <property type="protein sequence ID" value="SVB21942.1"/>
    <property type="molecule type" value="Genomic_DNA"/>
</dbReference>
<proteinExistence type="predicted"/>
<dbReference type="PANTHER" id="PTHR40202">
    <property type="match status" value="1"/>
</dbReference>
<protein>
    <recommendedName>
        <fullName evidence="2">HD domain-containing protein</fullName>
    </recommendedName>
</protein>